<comment type="caution">
    <text evidence="1">The sequence shown here is derived from an EMBL/GenBank/DDBJ whole genome shotgun (WGS) entry which is preliminary data.</text>
</comment>
<organism evidence="1 2">
    <name type="scientific">Populus alba x Populus x berolinensis</name>
    <dbReference type="NCBI Taxonomy" id="444605"/>
    <lineage>
        <taxon>Eukaryota</taxon>
        <taxon>Viridiplantae</taxon>
        <taxon>Streptophyta</taxon>
        <taxon>Embryophyta</taxon>
        <taxon>Tracheophyta</taxon>
        <taxon>Spermatophyta</taxon>
        <taxon>Magnoliopsida</taxon>
        <taxon>eudicotyledons</taxon>
        <taxon>Gunneridae</taxon>
        <taxon>Pentapetalae</taxon>
        <taxon>rosids</taxon>
        <taxon>fabids</taxon>
        <taxon>Malpighiales</taxon>
        <taxon>Salicaceae</taxon>
        <taxon>Saliceae</taxon>
        <taxon>Populus</taxon>
    </lineage>
</organism>
<reference evidence="1 2" key="1">
    <citation type="journal article" date="2023" name="Mol. Ecol. Resour.">
        <title>Chromosome-level genome assembly of a triploid poplar Populus alba 'Berolinensis'.</title>
        <authorList>
            <person name="Chen S."/>
            <person name="Yu Y."/>
            <person name="Wang X."/>
            <person name="Wang S."/>
            <person name="Zhang T."/>
            <person name="Zhou Y."/>
            <person name="He R."/>
            <person name="Meng N."/>
            <person name="Wang Y."/>
            <person name="Liu W."/>
            <person name="Liu Z."/>
            <person name="Liu J."/>
            <person name="Guo Q."/>
            <person name="Huang H."/>
            <person name="Sederoff R.R."/>
            <person name="Wang G."/>
            <person name="Qu G."/>
            <person name="Chen S."/>
        </authorList>
    </citation>
    <scope>NUCLEOTIDE SEQUENCE [LARGE SCALE GENOMIC DNA]</scope>
    <source>
        <strain evidence="1">SC-2020</strain>
    </source>
</reference>
<gene>
    <name evidence="1" type="ORF">NC653_000090</name>
</gene>
<accession>A0AAD6WEW2</accession>
<evidence type="ECO:0000313" key="2">
    <source>
        <dbReference type="Proteomes" id="UP001164929"/>
    </source>
</evidence>
<protein>
    <submittedName>
        <fullName evidence="1">Uncharacterized protein</fullName>
    </submittedName>
</protein>
<proteinExistence type="predicted"/>
<dbReference type="EMBL" id="JAQIZT010000001">
    <property type="protein sequence ID" value="KAJ7009321.1"/>
    <property type="molecule type" value="Genomic_DNA"/>
</dbReference>
<keyword evidence="2" id="KW-1185">Reference proteome</keyword>
<name>A0AAD6WEW2_9ROSI</name>
<sequence>MVYESWLNWLNNPRNVTYWIKGLRNDEHSMLRENVWILYGLAFPWEKGRLTTTDIVVRESIVKELLGAFE</sequence>
<evidence type="ECO:0000313" key="1">
    <source>
        <dbReference type="EMBL" id="KAJ7009321.1"/>
    </source>
</evidence>
<dbReference type="Proteomes" id="UP001164929">
    <property type="component" value="Chromosome 1"/>
</dbReference>
<dbReference type="AlphaFoldDB" id="A0AAD6WEW2"/>